<evidence type="ECO:0000313" key="14">
    <source>
        <dbReference type="Proteomes" id="UP001596013"/>
    </source>
</evidence>
<dbReference type="PANTHER" id="PTHR42837:SF2">
    <property type="entry name" value="MEMBRANE METALLOPROTEASE ARASP2, CHLOROPLASTIC-RELATED"/>
    <property type="match status" value="1"/>
</dbReference>
<evidence type="ECO:0000256" key="6">
    <source>
        <dbReference type="ARBA" id="ARBA00022801"/>
    </source>
</evidence>
<dbReference type="GO" id="GO:0008237">
    <property type="term" value="F:metallopeptidase activity"/>
    <property type="evidence" value="ECO:0007669"/>
    <property type="project" value="UniProtKB-KW"/>
</dbReference>
<sequence>MTPFFGSVFWLLVTLGVLVTFHEFGHYWVARRCGVKVLRFSVGFGKAIWKRVGRDGTEYQIAAIPLGGYVKMLDAREGEVDPALRDQEFTGKSVWKRIAIVAAGPGFNLIFTLAAFWLMFMLGRPDVAPVVTAAPQSLAARAGIQAGDRILSVDGRQVSSWTDSMDAVANALLGRMPLPLTVRGHDGQPRQLVLPLDELPPGQDVVHYLDKLGLQLAPPPAVAATVMAGQPAALAGMQGGDRIVSVNGKPVSDFVAFGKQVQADAATSPRMAIVVERAGRTLPLNVTVRWESLEGQPQKWVMGVGAPPIEPATVRYGPVRALAASFSTTWRNTTQTFGMLGKMLTGEASTRNLSGVIGIAEVANQSANMGLPWFLQFLALVSLSLAILNLLPIPVLDGGHLLYYLVELVKGSPVSEQAMIIGQYIGLALLFTLMGLAFYNDIHRLLLS</sequence>
<keyword evidence="8 11" id="KW-1133">Transmembrane helix</keyword>
<accession>A0ABW0JJX8</accession>
<comment type="similarity">
    <text evidence="3 11">Belongs to the peptidase M50B family.</text>
</comment>
<dbReference type="InterPro" id="IPR001478">
    <property type="entry name" value="PDZ"/>
</dbReference>
<dbReference type="RefSeq" id="WP_377302319.1">
    <property type="nucleotide sequence ID" value="NZ_JBHSMK010000002.1"/>
</dbReference>
<feature type="transmembrane region" description="Helical" evidence="11">
    <location>
        <begin position="98"/>
        <end position="120"/>
    </location>
</feature>
<dbReference type="InterPro" id="IPR008915">
    <property type="entry name" value="Peptidase_M50"/>
</dbReference>
<feature type="transmembrane region" description="Helical" evidence="11">
    <location>
        <begin position="418"/>
        <end position="439"/>
    </location>
</feature>
<dbReference type="Pfam" id="PF02163">
    <property type="entry name" value="Peptidase_M50"/>
    <property type="match status" value="1"/>
</dbReference>
<feature type="transmembrane region" description="Helical" evidence="11">
    <location>
        <begin position="6"/>
        <end position="29"/>
    </location>
</feature>
<evidence type="ECO:0000256" key="11">
    <source>
        <dbReference type="RuleBase" id="RU362031"/>
    </source>
</evidence>
<dbReference type="SUPFAM" id="SSF50156">
    <property type="entry name" value="PDZ domain-like"/>
    <property type="match status" value="2"/>
</dbReference>
<comment type="caution">
    <text evidence="13">The sequence shown here is derived from an EMBL/GenBank/DDBJ whole genome shotgun (WGS) entry which is preliminary data.</text>
</comment>
<keyword evidence="10 11" id="KW-0472">Membrane</keyword>
<evidence type="ECO:0000256" key="1">
    <source>
        <dbReference type="ARBA" id="ARBA00001947"/>
    </source>
</evidence>
<dbReference type="PANTHER" id="PTHR42837">
    <property type="entry name" value="REGULATOR OF SIGMA-E PROTEASE RSEP"/>
    <property type="match status" value="1"/>
</dbReference>
<feature type="domain" description="PDZ" evidence="12">
    <location>
        <begin position="193"/>
        <end position="253"/>
    </location>
</feature>
<dbReference type="Pfam" id="PF17820">
    <property type="entry name" value="PDZ_6"/>
    <property type="match status" value="2"/>
</dbReference>
<keyword evidence="11" id="KW-0479">Metal-binding</keyword>
<feature type="transmembrane region" description="Helical" evidence="11">
    <location>
        <begin position="373"/>
        <end position="406"/>
    </location>
</feature>
<comment type="subcellular location">
    <subcellularLocation>
        <location evidence="2">Membrane</location>
        <topology evidence="2">Multi-pass membrane protein</topology>
    </subcellularLocation>
</comment>
<evidence type="ECO:0000256" key="5">
    <source>
        <dbReference type="ARBA" id="ARBA00022692"/>
    </source>
</evidence>
<dbReference type="InterPro" id="IPR041489">
    <property type="entry name" value="PDZ_6"/>
</dbReference>
<evidence type="ECO:0000256" key="2">
    <source>
        <dbReference type="ARBA" id="ARBA00004141"/>
    </source>
</evidence>
<proteinExistence type="inferred from homology"/>
<keyword evidence="9 11" id="KW-0482">Metalloprotease</keyword>
<evidence type="ECO:0000259" key="12">
    <source>
        <dbReference type="PROSITE" id="PS50106"/>
    </source>
</evidence>
<dbReference type="SMART" id="SM00228">
    <property type="entry name" value="PDZ"/>
    <property type="match status" value="2"/>
</dbReference>
<keyword evidence="5 11" id="KW-0812">Transmembrane</keyword>
<dbReference type="PROSITE" id="PS50106">
    <property type="entry name" value="PDZ"/>
    <property type="match status" value="1"/>
</dbReference>
<organism evidence="13 14">
    <name type="scientific">Rhodanobacter umsongensis</name>
    <dbReference type="NCBI Taxonomy" id="633153"/>
    <lineage>
        <taxon>Bacteria</taxon>
        <taxon>Pseudomonadati</taxon>
        <taxon>Pseudomonadota</taxon>
        <taxon>Gammaproteobacteria</taxon>
        <taxon>Lysobacterales</taxon>
        <taxon>Rhodanobacteraceae</taxon>
        <taxon>Rhodanobacter</taxon>
    </lineage>
</organism>
<evidence type="ECO:0000256" key="4">
    <source>
        <dbReference type="ARBA" id="ARBA00022670"/>
    </source>
</evidence>
<evidence type="ECO:0000256" key="10">
    <source>
        <dbReference type="ARBA" id="ARBA00023136"/>
    </source>
</evidence>
<dbReference type="Proteomes" id="UP001596013">
    <property type="component" value="Unassembled WGS sequence"/>
</dbReference>
<gene>
    <name evidence="13" type="primary">rseP</name>
    <name evidence="13" type="ORF">ACFPME_04180</name>
</gene>
<dbReference type="InterPro" id="IPR004387">
    <property type="entry name" value="Pept_M50_Zn"/>
</dbReference>
<dbReference type="EC" id="3.4.24.-" evidence="11"/>
<evidence type="ECO:0000256" key="9">
    <source>
        <dbReference type="ARBA" id="ARBA00023049"/>
    </source>
</evidence>
<comment type="cofactor">
    <cofactor evidence="1 11">
        <name>Zn(2+)</name>
        <dbReference type="ChEBI" id="CHEBI:29105"/>
    </cofactor>
</comment>
<protein>
    <recommendedName>
        <fullName evidence="11">Zinc metalloprotease</fullName>
        <ecNumber evidence="11">3.4.24.-</ecNumber>
    </recommendedName>
</protein>
<dbReference type="CDD" id="cd06163">
    <property type="entry name" value="S2P-M50_PDZ_RseP-like"/>
    <property type="match status" value="2"/>
</dbReference>
<dbReference type="Gene3D" id="2.30.42.10">
    <property type="match status" value="2"/>
</dbReference>
<evidence type="ECO:0000313" key="13">
    <source>
        <dbReference type="EMBL" id="MFC5435740.1"/>
    </source>
</evidence>
<evidence type="ECO:0000256" key="3">
    <source>
        <dbReference type="ARBA" id="ARBA00007931"/>
    </source>
</evidence>
<name>A0ABW0JJX8_9GAMM</name>
<keyword evidence="6 11" id="KW-0378">Hydrolase</keyword>
<reference evidence="14" key="1">
    <citation type="journal article" date="2019" name="Int. J. Syst. Evol. Microbiol.">
        <title>The Global Catalogue of Microorganisms (GCM) 10K type strain sequencing project: providing services to taxonomists for standard genome sequencing and annotation.</title>
        <authorList>
            <consortium name="The Broad Institute Genomics Platform"/>
            <consortium name="The Broad Institute Genome Sequencing Center for Infectious Disease"/>
            <person name="Wu L."/>
            <person name="Ma J."/>
        </authorList>
    </citation>
    <scope>NUCLEOTIDE SEQUENCE [LARGE SCALE GENOMIC DNA]</scope>
    <source>
        <strain evidence="14">JCM 17130</strain>
    </source>
</reference>
<dbReference type="NCBIfam" id="TIGR00054">
    <property type="entry name" value="RIP metalloprotease RseP"/>
    <property type="match status" value="1"/>
</dbReference>
<dbReference type="InterPro" id="IPR036034">
    <property type="entry name" value="PDZ_sf"/>
</dbReference>
<keyword evidence="7 11" id="KW-0862">Zinc</keyword>
<keyword evidence="4" id="KW-0645">Protease</keyword>
<keyword evidence="14" id="KW-1185">Reference proteome</keyword>
<evidence type="ECO:0000256" key="8">
    <source>
        <dbReference type="ARBA" id="ARBA00022989"/>
    </source>
</evidence>
<evidence type="ECO:0000256" key="7">
    <source>
        <dbReference type="ARBA" id="ARBA00022833"/>
    </source>
</evidence>
<dbReference type="EMBL" id="JBHSMK010000002">
    <property type="protein sequence ID" value="MFC5435740.1"/>
    <property type="molecule type" value="Genomic_DNA"/>
</dbReference>